<proteinExistence type="inferred from homology"/>
<dbReference type="OrthoDB" id="9972657at2759"/>
<dbReference type="GO" id="GO:0005634">
    <property type="term" value="C:nucleus"/>
    <property type="evidence" value="ECO:0007669"/>
    <property type="project" value="EnsemblFungi"/>
</dbReference>
<dbReference type="OMA" id="ELWCIAC"/>
<keyword evidence="5" id="KW-1185">Reference proteome</keyword>
<keyword evidence="1" id="KW-0547">Nucleotide-binding</keyword>
<dbReference type="GO" id="GO:0002098">
    <property type="term" value="P:tRNA wobble uridine modification"/>
    <property type="evidence" value="ECO:0007669"/>
    <property type="project" value="EnsemblFungi"/>
</dbReference>
<evidence type="ECO:0000256" key="3">
    <source>
        <dbReference type="ARBA" id="ARBA00025768"/>
    </source>
</evidence>
<dbReference type="Proteomes" id="UP000070444">
    <property type="component" value="Unassembled WGS sequence"/>
</dbReference>
<dbReference type="STRING" id="796925.A0A137P2S8"/>
<evidence type="ECO:0000256" key="2">
    <source>
        <dbReference type="ARBA" id="ARBA00022840"/>
    </source>
</evidence>
<evidence type="ECO:0000256" key="1">
    <source>
        <dbReference type="ARBA" id="ARBA00022741"/>
    </source>
</evidence>
<protein>
    <submittedName>
        <fullName evidence="4">Chromatin associated protein KTI12</fullName>
    </submittedName>
</protein>
<dbReference type="GO" id="GO:0005737">
    <property type="term" value="C:cytoplasm"/>
    <property type="evidence" value="ECO:0007669"/>
    <property type="project" value="EnsemblFungi"/>
</dbReference>
<name>A0A137P2S8_CONC2</name>
<dbReference type="AlphaFoldDB" id="A0A137P2S8"/>
<dbReference type="Gene3D" id="3.40.50.300">
    <property type="entry name" value="P-loop containing nucleotide triphosphate hydrolases"/>
    <property type="match status" value="1"/>
</dbReference>
<dbReference type="PANTHER" id="PTHR12435">
    <property type="match status" value="1"/>
</dbReference>
<accession>A0A137P2S8</accession>
<dbReference type="GO" id="GO:0003682">
    <property type="term" value="F:chromatin binding"/>
    <property type="evidence" value="ECO:0007669"/>
    <property type="project" value="EnsemblFungi"/>
</dbReference>
<organism evidence="4 5">
    <name type="scientific">Conidiobolus coronatus (strain ATCC 28846 / CBS 209.66 / NRRL 28638)</name>
    <name type="common">Delacroixia coronata</name>
    <dbReference type="NCBI Taxonomy" id="796925"/>
    <lineage>
        <taxon>Eukaryota</taxon>
        <taxon>Fungi</taxon>
        <taxon>Fungi incertae sedis</taxon>
        <taxon>Zoopagomycota</taxon>
        <taxon>Entomophthoromycotina</taxon>
        <taxon>Entomophthoromycetes</taxon>
        <taxon>Entomophthorales</taxon>
        <taxon>Ancylistaceae</taxon>
        <taxon>Conidiobolus</taxon>
    </lineage>
</organism>
<comment type="similarity">
    <text evidence="3">Belongs to the KTI12 family.</text>
</comment>
<dbReference type="InterPro" id="IPR027417">
    <property type="entry name" value="P-loop_NTPase"/>
</dbReference>
<dbReference type="Pfam" id="PF08433">
    <property type="entry name" value="KTI12"/>
    <property type="match status" value="1"/>
</dbReference>
<dbReference type="GO" id="GO:0006357">
    <property type="term" value="P:regulation of transcription by RNA polymerase II"/>
    <property type="evidence" value="ECO:0007669"/>
    <property type="project" value="EnsemblFungi"/>
</dbReference>
<dbReference type="InterPro" id="IPR013641">
    <property type="entry name" value="KTI12/PSTK"/>
</dbReference>
<sequence>MPLITISGLPSSGKSKICNELQTYFTNRIQAEGINMQVKIIDDDSFQNDRLPYDSPTSEKRLRGHLLAGVERTLNKQTLVICDSCNYIKGFRYQLYCVARAIGTTHSVVQVMAKPSDVLTWNETSPIPYTKETIENLITRYEEPIGSNRWDSPLFPVMSTDGDIQFEKIWEAIINGTAPPPNQSTVVNPVASTNFLSELNTSCQNVMDDIISQQNLQGGGLGRTKLPKCGLDVDFEGRNFSEPQLNRLKIKFISTVKSQHNIPIARIPTMFVSFLQNN</sequence>
<reference evidence="4 5" key="1">
    <citation type="journal article" date="2015" name="Genome Biol. Evol.">
        <title>Phylogenomic analyses indicate that early fungi evolved digesting cell walls of algal ancestors of land plants.</title>
        <authorList>
            <person name="Chang Y."/>
            <person name="Wang S."/>
            <person name="Sekimoto S."/>
            <person name="Aerts A.L."/>
            <person name="Choi C."/>
            <person name="Clum A."/>
            <person name="LaButti K.M."/>
            <person name="Lindquist E.A."/>
            <person name="Yee Ngan C."/>
            <person name="Ohm R.A."/>
            <person name="Salamov A.A."/>
            <person name="Grigoriev I.V."/>
            <person name="Spatafora J.W."/>
            <person name="Berbee M.L."/>
        </authorList>
    </citation>
    <scope>NUCLEOTIDE SEQUENCE [LARGE SCALE GENOMIC DNA]</scope>
    <source>
        <strain evidence="4 5">NRRL 28638</strain>
    </source>
</reference>
<evidence type="ECO:0000313" key="5">
    <source>
        <dbReference type="Proteomes" id="UP000070444"/>
    </source>
</evidence>
<dbReference type="SUPFAM" id="SSF52540">
    <property type="entry name" value="P-loop containing nucleoside triphosphate hydrolases"/>
    <property type="match status" value="1"/>
</dbReference>
<dbReference type="EMBL" id="KQ964538">
    <property type="protein sequence ID" value="KXN69337.1"/>
    <property type="molecule type" value="Genomic_DNA"/>
</dbReference>
<dbReference type="GO" id="GO:0005524">
    <property type="term" value="F:ATP binding"/>
    <property type="evidence" value="ECO:0007669"/>
    <property type="project" value="UniProtKB-KW"/>
</dbReference>
<keyword evidence="2" id="KW-0067">ATP-binding</keyword>
<evidence type="ECO:0000313" key="4">
    <source>
        <dbReference type="EMBL" id="KXN69337.1"/>
    </source>
</evidence>
<gene>
    <name evidence="4" type="ORF">CONCODRAFT_8248</name>
</gene>